<organism evidence="2 3">
    <name type="scientific">Nephila pilipes</name>
    <name type="common">Giant wood spider</name>
    <name type="synonym">Nephila maculata</name>
    <dbReference type="NCBI Taxonomy" id="299642"/>
    <lineage>
        <taxon>Eukaryota</taxon>
        <taxon>Metazoa</taxon>
        <taxon>Ecdysozoa</taxon>
        <taxon>Arthropoda</taxon>
        <taxon>Chelicerata</taxon>
        <taxon>Arachnida</taxon>
        <taxon>Araneae</taxon>
        <taxon>Araneomorphae</taxon>
        <taxon>Entelegynae</taxon>
        <taxon>Araneoidea</taxon>
        <taxon>Nephilidae</taxon>
        <taxon>Nephila</taxon>
    </lineage>
</organism>
<keyword evidence="3" id="KW-1185">Reference proteome</keyword>
<evidence type="ECO:0000256" key="1">
    <source>
        <dbReference type="SAM" id="SignalP"/>
    </source>
</evidence>
<dbReference type="EMBL" id="BMAW01092630">
    <property type="protein sequence ID" value="GFS56055.1"/>
    <property type="molecule type" value="Genomic_DNA"/>
</dbReference>
<reference evidence="2" key="1">
    <citation type="submission" date="2020-08" db="EMBL/GenBank/DDBJ databases">
        <title>Multicomponent nature underlies the extraordinary mechanical properties of spider dragline silk.</title>
        <authorList>
            <person name="Kono N."/>
            <person name="Nakamura H."/>
            <person name="Mori M."/>
            <person name="Yoshida Y."/>
            <person name="Ohtoshi R."/>
            <person name="Malay A.D."/>
            <person name="Moran D.A.P."/>
            <person name="Tomita M."/>
            <person name="Numata K."/>
            <person name="Arakawa K."/>
        </authorList>
    </citation>
    <scope>NUCLEOTIDE SEQUENCE</scope>
</reference>
<name>A0A8X6JS99_NEPPI</name>
<evidence type="ECO:0000313" key="2">
    <source>
        <dbReference type="EMBL" id="GFS56055.1"/>
    </source>
</evidence>
<keyword evidence="1" id="KW-0732">Signal</keyword>
<evidence type="ECO:0008006" key="4">
    <source>
        <dbReference type="Google" id="ProtNLM"/>
    </source>
</evidence>
<dbReference type="Proteomes" id="UP000887013">
    <property type="component" value="Unassembled WGS sequence"/>
</dbReference>
<sequence length="209" mass="23335">MNKIILFSFIALLVVQSDQLEDPSRCTFSGKKCARGQFCYIRYKLFKIKEYCYNYKKIGSYCDGEAHRCAPGLECRPKKIGWYMKRFCQEAPKKSATESPTLVTMSPTSTMPIDISTEALTTNSVFISTNESPTLVTMSTEKSTMPIDITTEALTTNSVFKSATESPILGTTSTETSTMPFNITTVEFTTNSGLTSPKKCRQWCTQICS</sequence>
<comment type="caution">
    <text evidence="2">The sequence shown here is derived from an EMBL/GenBank/DDBJ whole genome shotgun (WGS) entry which is preliminary data.</text>
</comment>
<evidence type="ECO:0000313" key="3">
    <source>
        <dbReference type="Proteomes" id="UP000887013"/>
    </source>
</evidence>
<gene>
    <name evidence="2" type="ORF">NPIL_606081</name>
</gene>
<feature type="signal peptide" evidence="1">
    <location>
        <begin position="1"/>
        <end position="17"/>
    </location>
</feature>
<accession>A0A8X6JS99</accession>
<feature type="chain" id="PRO_5036494652" description="Spider venom protein" evidence="1">
    <location>
        <begin position="18"/>
        <end position="209"/>
    </location>
</feature>
<dbReference type="AlphaFoldDB" id="A0A8X6JS99"/>
<proteinExistence type="predicted"/>
<protein>
    <recommendedName>
        <fullName evidence="4">Spider venom protein</fullName>
    </recommendedName>
</protein>